<dbReference type="Gene3D" id="3.30.710.10">
    <property type="entry name" value="Potassium Channel Kv1.1, Chain A"/>
    <property type="match status" value="1"/>
</dbReference>
<evidence type="ECO:0000256" key="3">
    <source>
        <dbReference type="PROSITE-ProRule" id="PRU00982"/>
    </source>
</evidence>
<dbReference type="SUPFAM" id="SSF54695">
    <property type="entry name" value="POZ domain"/>
    <property type="match status" value="1"/>
</dbReference>
<dbReference type="PhylomeDB" id="A0A022RT00"/>
<dbReference type="eggNOG" id="ENOG502QQT1">
    <property type="taxonomic scope" value="Eukaryota"/>
</dbReference>
<evidence type="ECO:0000313" key="8">
    <source>
        <dbReference type="Proteomes" id="UP000030748"/>
    </source>
</evidence>
<dbReference type="GO" id="GO:0016567">
    <property type="term" value="P:protein ubiquitination"/>
    <property type="evidence" value="ECO:0007669"/>
    <property type="project" value="UniProtKB-UniPathway"/>
</dbReference>
<comment type="similarity">
    <text evidence="3">Belongs to the NPH3 family.</text>
</comment>
<feature type="region of interest" description="Disordered" evidence="4">
    <location>
        <begin position="579"/>
        <end position="623"/>
    </location>
</feature>
<gene>
    <name evidence="7" type="ORF">MIMGU_mgv1a024231mg</name>
</gene>
<comment type="pathway">
    <text evidence="1">Protein modification; protein ubiquitination.</text>
</comment>
<dbReference type="Proteomes" id="UP000030748">
    <property type="component" value="Unassembled WGS sequence"/>
</dbReference>
<dbReference type="PROSITE" id="PS50097">
    <property type="entry name" value="BTB"/>
    <property type="match status" value="1"/>
</dbReference>
<feature type="domain" description="BTB" evidence="5">
    <location>
        <begin position="29"/>
        <end position="95"/>
    </location>
</feature>
<dbReference type="SMART" id="SM00225">
    <property type="entry name" value="BTB"/>
    <property type="match status" value="1"/>
</dbReference>
<evidence type="ECO:0000313" key="7">
    <source>
        <dbReference type="EMBL" id="EYU43189.1"/>
    </source>
</evidence>
<evidence type="ECO:0000259" key="6">
    <source>
        <dbReference type="PROSITE" id="PS51649"/>
    </source>
</evidence>
<evidence type="ECO:0000256" key="4">
    <source>
        <dbReference type="SAM" id="MobiDB-lite"/>
    </source>
</evidence>
<evidence type="ECO:0000256" key="1">
    <source>
        <dbReference type="ARBA" id="ARBA00004906"/>
    </source>
</evidence>
<sequence length="662" mass="75276">MRRSSLLSSPNVGALLQIKILSWSQETGSPVCIRVRIADRTFNLHKYPLTRKSGYLKEKLKESNEVELPPDFPGGPETFETIALFIYGSSTLVDPFNVSSLRCAAQFLDMTEEYMPGNLCDRFDVYLNQVVLQSWNDTLIVLQSCQTLLPWSEDVLIVSRCIETLAFMACMEILDPERRRDHPVITLESLSCMPNWSDQTVIKEIISRDLWIKDLIALPFSFFKRVIGSLRRQGMKERYVSPIILFYAHKYLISRNNRSHEGTFDDSLRNVTSVKLQGVIDLLPVASKVIPIGFYFSLLSTSVDLCLKNECVAKLQNQIVSVLHLARVQDFILPNDEDGTKLSIMETIFSTYLSCNNNNNNLDSDSTPTIRNNFVVAQLWDEYLNQIAINSDLSCKRFINLIETVPISVRQTHDHLYRALNTFFQSHPNLSQEEKGLVCKHLNCQKLSQHVCIEAVQNKMMPLRLIVQALFVQQLNTQKDLKECSDSFRYTNGGECSGSLSSSIYANSQSQNIGDSPYMNGSEGGSRPLSFFMNKDSSMLIRPHDQLIMSSDISMKDYESASFRIQTLEKEVLSLKRRLQSQKKSNKNDKSSWKKIEPVSGNIRAHSVEERRLSKKKNGGGQVSTSCIGTANFASQRKYVNRLLKVLQRISLFGRGRSSKRD</sequence>
<keyword evidence="2" id="KW-0833">Ubl conjugation pathway</keyword>
<dbReference type="InterPro" id="IPR011333">
    <property type="entry name" value="SKP1/BTB/POZ_sf"/>
</dbReference>
<dbReference type="InterPro" id="IPR027356">
    <property type="entry name" value="NPH3_dom"/>
</dbReference>
<dbReference type="PANTHER" id="PTHR32370">
    <property type="entry name" value="OS12G0117600 PROTEIN"/>
    <property type="match status" value="1"/>
</dbReference>
<dbReference type="AlphaFoldDB" id="A0A022RT00"/>
<evidence type="ECO:0000259" key="5">
    <source>
        <dbReference type="PROSITE" id="PS50097"/>
    </source>
</evidence>
<dbReference type="STRING" id="4155.A0A022RT00"/>
<proteinExistence type="inferred from homology"/>
<dbReference type="Pfam" id="PF03000">
    <property type="entry name" value="NPH3"/>
    <property type="match status" value="1"/>
</dbReference>
<evidence type="ECO:0000256" key="2">
    <source>
        <dbReference type="ARBA" id="ARBA00022786"/>
    </source>
</evidence>
<name>A0A022RT00_ERYGU</name>
<feature type="compositionally biased region" description="Basic and acidic residues" evidence="4">
    <location>
        <begin position="586"/>
        <end position="597"/>
    </location>
</feature>
<dbReference type="UniPathway" id="UPA00143"/>
<evidence type="ECO:0008006" key="9">
    <source>
        <dbReference type="Google" id="ProtNLM"/>
    </source>
</evidence>
<organism evidence="7 8">
    <name type="scientific">Erythranthe guttata</name>
    <name type="common">Yellow monkey flower</name>
    <name type="synonym">Mimulus guttatus</name>
    <dbReference type="NCBI Taxonomy" id="4155"/>
    <lineage>
        <taxon>Eukaryota</taxon>
        <taxon>Viridiplantae</taxon>
        <taxon>Streptophyta</taxon>
        <taxon>Embryophyta</taxon>
        <taxon>Tracheophyta</taxon>
        <taxon>Spermatophyta</taxon>
        <taxon>Magnoliopsida</taxon>
        <taxon>eudicotyledons</taxon>
        <taxon>Gunneridae</taxon>
        <taxon>Pentapetalae</taxon>
        <taxon>asterids</taxon>
        <taxon>lamiids</taxon>
        <taxon>Lamiales</taxon>
        <taxon>Phrymaceae</taxon>
        <taxon>Erythranthe</taxon>
    </lineage>
</organism>
<dbReference type="EMBL" id="KI630264">
    <property type="protein sequence ID" value="EYU43189.1"/>
    <property type="molecule type" value="Genomic_DNA"/>
</dbReference>
<protein>
    <recommendedName>
        <fullName evidence="9">NPH3 domain-containing protein</fullName>
    </recommendedName>
</protein>
<feature type="domain" description="NPH3" evidence="6">
    <location>
        <begin position="209"/>
        <end position="476"/>
    </location>
</feature>
<keyword evidence="8" id="KW-1185">Reference proteome</keyword>
<accession>A0A022RT00</accession>
<reference evidence="7 8" key="1">
    <citation type="journal article" date="2013" name="Proc. Natl. Acad. Sci. U.S.A.">
        <title>Fine-scale variation in meiotic recombination in Mimulus inferred from population shotgun sequencing.</title>
        <authorList>
            <person name="Hellsten U."/>
            <person name="Wright K.M."/>
            <person name="Jenkins J."/>
            <person name="Shu S."/>
            <person name="Yuan Y."/>
            <person name="Wessler S.R."/>
            <person name="Schmutz J."/>
            <person name="Willis J.H."/>
            <person name="Rokhsar D.S."/>
        </authorList>
    </citation>
    <scope>NUCLEOTIDE SEQUENCE [LARGE SCALE GENOMIC DNA]</scope>
    <source>
        <strain evidence="8">cv. DUN x IM62</strain>
    </source>
</reference>
<dbReference type="PROSITE" id="PS51649">
    <property type="entry name" value="NPH3"/>
    <property type="match status" value="1"/>
</dbReference>
<dbReference type="InterPro" id="IPR000210">
    <property type="entry name" value="BTB/POZ_dom"/>
</dbReference>
<dbReference type="InterPro" id="IPR043454">
    <property type="entry name" value="NPH3/RPT2-like"/>
</dbReference>